<evidence type="ECO:0000256" key="1">
    <source>
        <dbReference type="ARBA" id="ARBA00023015"/>
    </source>
</evidence>
<dbReference type="RefSeq" id="WP_177144225.1">
    <property type="nucleotide sequence ID" value="NZ_JACAPU010000014.1"/>
</dbReference>
<dbReference type="GO" id="GO:0043565">
    <property type="term" value="F:sequence-specific DNA binding"/>
    <property type="evidence" value="ECO:0007669"/>
    <property type="project" value="InterPro"/>
</dbReference>
<dbReference type="GO" id="GO:0003700">
    <property type="term" value="F:DNA-binding transcription factor activity"/>
    <property type="evidence" value="ECO:0007669"/>
    <property type="project" value="InterPro"/>
</dbReference>
<evidence type="ECO:0000256" key="4">
    <source>
        <dbReference type="ARBA" id="ARBA00037345"/>
    </source>
</evidence>
<reference evidence="6 7" key="1">
    <citation type="submission" date="2020-04" db="EMBL/GenBank/DDBJ databases">
        <title>Molecular characterization of pseudomonads from Agaricus bisporus reveal novel blotch 2 pathogens in Western Europe.</title>
        <authorList>
            <person name="Taparia T."/>
            <person name="Krijger M."/>
            <person name="Haynes E."/>
            <person name="Elpinstone J.G."/>
            <person name="Noble R."/>
            <person name="Van Der Wolf J."/>
        </authorList>
    </citation>
    <scope>NUCLEOTIDE SEQUENCE [LARGE SCALE GENOMIC DNA]</scope>
    <source>
        <strain evidence="6 7">F1001</strain>
    </source>
</reference>
<dbReference type="Gene3D" id="1.10.10.60">
    <property type="entry name" value="Homeodomain-like"/>
    <property type="match status" value="1"/>
</dbReference>
<proteinExistence type="predicted"/>
<dbReference type="SMART" id="SM00342">
    <property type="entry name" value="HTH_ARAC"/>
    <property type="match status" value="1"/>
</dbReference>
<dbReference type="InterPro" id="IPR018060">
    <property type="entry name" value="HTH_AraC"/>
</dbReference>
<dbReference type="AlphaFoldDB" id="A0A7Y7WDI1"/>
<feature type="domain" description="HTH araC/xylS-type" evidence="5">
    <location>
        <begin position="162"/>
        <end position="260"/>
    </location>
</feature>
<evidence type="ECO:0000256" key="3">
    <source>
        <dbReference type="ARBA" id="ARBA00023163"/>
    </source>
</evidence>
<evidence type="ECO:0000256" key="2">
    <source>
        <dbReference type="ARBA" id="ARBA00023125"/>
    </source>
</evidence>
<sequence length="269" mass="29376">MIGWRHPAIIAPLNKNETGRSVQSNQLSATRCPGFLCGEQVVQVRAGEAGVCLAHDEANVSWCLPAGWQGLLVARGMLRVIGGDLLSERPVEASLVKLQVFIDQGMSFERARSAAAPWAALPLAAGVSASRTLLESWYIDCALRADPAYQRFAEVLRQNQDYWLVRFLLEQGTTSEKLIGLAKRYGVSVSHFRRLCHQALGCAAKPELRDWRTAKALLSMIGGECSLTDVALEFGYASSSHFSKEVRELLGVAPSRLCDIQASMGLMIS</sequence>
<evidence type="ECO:0000313" key="6">
    <source>
        <dbReference type="EMBL" id="NWB47402.1"/>
    </source>
</evidence>
<dbReference type="PROSITE" id="PS01124">
    <property type="entry name" value="HTH_ARAC_FAMILY_2"/>
    <property type="match status" value="1"/>
</dbReference>
<comment type="caution">
    <text evidence="6">The sequence shown here is derived from an EMBL/GenBank/DDBJ whole genome shotgun (WGS) entry which is preliminary data.</text>
</comment>
<dbReference type="PANTHER" id="PTHR46796">
    <property type="entry name" value="HTH-TYPE TRANSCRIPTIONAL ACTIVATOR RHAS-RELATED"/>
    <property type="match status" value="1"/>
</dbReference>
<gene>
    <name evidence="6" type="ORF">HX829_12975</name>
</gene>
<dbReference type="Proteomes" id="UP000582981">
    <property type="component" value="Unassembled WGS sequence"/>
</dbReference>
<keyword evidence="2" id="KW-0238">DNA-binding</keyword>
<dbReference type="Pfam" id="PF12833">
    <property type="entry name" value="HTH_18"/>
    <property type="match status" value="1"/>
</dbReference>
<dbReference type="SUPFAM" id="SSF46689">
    <property type="entry name" value="Homeodomain-like"/>
    <property type="match status" value="1"/>
</dbReference>
<protein>
    <submittedName>
        <fullName evidence="6">Helix-turn-helix domain-containing protein</fullName>
    </submittedName>
</protein>
<keyword evidence="3" id="KW-0804">Transcription</keyword>
<keyword evidence="1" id="KW-0805">Transcription regulation</keyword>
<dbReference type="EMBL" id="JACAPU010000014">
    <property type="protein sequence ID" value="NWB47402.1"/>
    <property type="molecule type" value="Genomic_DNA"/>
</dbReference>
<evidence type="ECO:0000313" key="7">
    <source>
        <dbReference type="Proteomes" id="UP000582981"/>
    </source>
</evidence>
<dbReference type="InterPro" id="IPR050204">
    <property type="entry name" value="AraC_XylS_family_regulators"/>
</dbReference>
<name>A0A7Y7WDI1_9PSED</name>
<dbReference type="InterPro" id="IPR009057">
    <property type="entry name" value="Homeodomain-like_sf"/>
</dbReference>
<evidence type="ECO:0000259" key="5">
    <source>
        <dbReference type="PROSITE" id="PS01124"/>
    </source>
</evidence>
<organism evidence="6 7">
    <name type="scientific">Pseudomonas gingeri</name>
    <dbReference type="NCBI Taxonomy" id="117681"/>
    <lineage>
        <taxon>Bacteria</taxon>
        <taxon>Pseudomonadati</taxon>
        <taxon>Pseudomonadota</taxon>
        <taxon>Gammaproteobacteria</taxon>
        <taxon>Pseudomonadales</taxon>
        <taxon>Pseudomonadaceae</taxon>
        <taxon>Pseudomonas</taxon>
    </lineage>
</organism>
<accession>A0A7Y7WDI1</accession>
<comment type="function">
    <text evidence="4">Regulatory protein of the TOL plasmid xyl operons. XylS activates the xylXYZLTEGFJQKIH operon required for the degradation of toluene, m-xylene and p-xylene.</text>
</comment>